<dbReference type="SUPFAM" id="SSF48403">
    <property type="entry name" value="Ankyrin repeat"/>
    <property type="match status" value="1"/>
</dbReference>
<evidence type="ECO:0000259" key="2">
    <source>
        <dbReference type="Pfam" id="PF11929"/>
    </source>
</evidence>
<feature type="domain" description="DUF3447" evidence="2">
    <location>
        <begin position="1"/>
        <end position="35"/>
    </location>
</feature>
<evidence type="ECO:0000313" key="3">
    <source>
        <dbReference type="EMBL" id="EAY20012.1"/>
    </source>
</evidence>
<dbReference type="InterPro" id="IPR036770">
    <property type="entry name" value="Ankyrin_rpt-contain_sf"/>
</dbReference>
<dbReference type="PANTHER" id="PTHR24182:SF13">
    <property type="entry name" value="LD18443P"/>
    <property type="match status" value="1"/>
</dbReference>
<accession>A2DI23</accession>
<dbReference type="EMBL" id="DS113202">
    <property type="protein sequence ID" value="EAY20012.1"/>
    <property type="molecule type" value="Genomic_DNA"/>
</dbReference>
<dbReference type="VEuPathDB" id="TrichDB:TVAG_402680"/>
<dbReference type="eggNOG" id="KOG1217">
    <property type="taxonomic scope" value="Eukaryota"/>
</dbReference>
<reference evidence="3" key="1">
    <citation type="submission" date="2006-10" db="EMBL/GenBank/DDBJ databases">
        <authorList>
            <person name="Amadeo P."/>
            <person name="Zhao Q."/>
            <person name="Wortman J."/>
            <person name="Fraser-Liggett C."/>
            <person name="Carlton J."/>
        </authorList>
    </citation>
    <scope>NUCLEOTIDE SEQUENCE</scope>
    <source>
        <strain evidence="3">G3</strain>
    </source>
</reference>
<dbReference type="Pfam" id="PF11929">
    <property type="entry name" value="DUF3447"/>
    <property type="match status" value="1"/>
</dbReference>
<name>A2DI23_TRIV3</name>
<dbReference type="SMR" id="A2DI23"/>
<evidence type="ECO:0000313" key="4">
    <source>
        <dbReference type="Proteomes" id="UP000001542"/>
    </source>
</evidence>
<dbReference type="SMART" id="SM00248">
    <property type="entry name" value="ANK"/>
    <property type="match status" value="3"/>
</dbReference>
<feature type="repeat" description="ANK" evidence="1">
    <location>
        <begin position="133"/>
        <end position="165"/>
    </location>
</feature>
<gene>
    <name evidence="3" type="ORF">TVAG_402680</name>
</gene>
<dbReference type="PANTHER" id="PTHR24182">
    <property type="entry name" value="ANKYRIN REPEAT AND SOCS BOX CONTAINING 4"/>
    <property type="match status" value="1"/>
</dbReference>
<sequence>MSHNIDFVTFLKNEHGIQIDINQYIKYNNIHAFFIHFDMINDIKGFIVNSCFYPNIWESILSILPTNIDKECQALRRNAIKIATQYYYHFHEGDDNEKDEYGKTILHYAAQYFGNLNLPVDSMKTDFDAIDNEGKTPLHYAAINCSDDIAERLVSYQFHYSICDNTGKTALHYALIYNKTNTVSHLIESEANVNISDNDGKLPLHYAVISDNIEHALLVMEHTKDIRKQDNNLKIPLEYAIHNYDMFFRLCKAYRGYELQDALKCYNAADNDIRSDIYLWEHNAWSPGDD</sequence>
<keyword evidence="1" id="KW-0040">ANK repeat</keyword>
<reference evidence="3" key="2">
    <citation type="journal article" date="2007" name="Science">
        <title>Draft genome sequence of the sexually transmitted pathogen Trichomonas vaginalis.</title>
        <authorList>
            <person name="Carlton J.M."/>
            <person name="Hirt R.P."/>
            <person name="Silva J.C."/>
            <person name="Delcher A.L."/>
            <person name="Schatz M."/>
            <person name="Zhao Q."/>
            <person name="Wortman J.R."/>
            <person name="Bidwell S.L."/>
            <person name="Alsmark U.C.M."/>
            <person name="Besteiro S."/>
            <person name="Sicheritz-Ponten T."/>
            <person name="Noel C.J."/>
            <person name="Dacks J.B."/>
            <person name="Foster P.G."/>
            <person name="Simillion C."/>
            <person name="Van de Peer Y."/>
            <person name="Miranda-Saavedra D."/>
            <person name="Barton G.J."/>
            <person name="Westrop G.D."/>
            <person name="Mueller S."/>
            <person name="Dessi D."/>
            <person name="Fiori P.L."/>
            <person name="Ren Q."/>
            <person name="Paulsen I."/>
            <person name="Zhang H."/>
            <person name="Bastida-Corcuera F.D."/>
            <person name="Simoes-Barbosa A."/>
            <person name="Brown M.T."/>
            <person name="Hayes R.D."/>
            <person name="Mukherjee M."/>
            <person name="Okumura C.Y."/>
            <person name="Schneider R."/>
            <person name="Smith A.J."/>
            <person name="Vanacova S."/>
            <person name="Villalvazo M."/>
            <person name="Haas B.J."/>
            <person name="Pertea M."/>
            <person name="Feldblyum T.V."/>
            <person name="Utterback T.R."/>
            <person name="Shu C.L."/>
            <person name="Osoegawa K."/>
            <person name="de Jong P.J."/>
            <person name="Hrdy I."/>
            <person name="Horvathova L."/>
            <person name="Zubacova Z."/>
            <person name="Dolezal P."/>
            <person name="Malik S.B."/>
            <person name="Logsdon J.M. Jr."/>
            <person name="Henze K."/>
            <person name="Gupta A."/>
            <person name="Wang C.C."/>
            <person name="Dunne R.L."/>
            <person name="Upcroft J.A."/>
            <person name="Upcroft P."/>
            <person name="White O."/>
            <person name="Salzberg S.L."/>
            <person name="Tang P."/>
            <person name="Chiu C.-H."/>
            <person name="Lee Y.-S."/>
            <person name="Embley T.M."/>
            <person name="Coombs G.H."/>
            <person name="Mottram J.C."/>
            <person name="Tachezy J."/>
            <person name="Fraser-Liggett C.M."/>
            <person name="Johnson P.J."/>
        </authorList>
    </citation>
    <scope>NUCLEOTIDE SEQUENCE [LARGE SCALE GENOMIC DNA]</scope>
    <source>
        <strain evidence="3">G3</strain>
    </source>
</reference>
<dbReference type="InParanoid" id="A2DI23"/>
<protein>
    <submittedName>
        <fullName evidence="3">Ankyrin repeat protein, putative</fullName>
    </submittedName>
</protein>
<feature type="repeat" description="ANK" evidence="1">
    <location>
        <begin position="166"/>
        <end position="198"/>
    </location>
</feature>
<dbReference type="InterPro" id="IPR002110">
    <property type="entry name" value="Ankyrin_rpt"/>
</dbReference>
<dbReference type="PROSITE" id="PS50088">
    <property type="entry name" value="ANK_REPEAT"/>
    <property type="match status" value="3"/>
</dbReference>
<proteinExistence type="predicted"/>
<keyword evidence="4" id="KW-1185">Reference proteome</keyword>
<dbReference type="AlphaFoldDB" id="A2DI23"/>
<evidence type="ECO:0000256" key="1">
    <source>
        <dbReference type="PROSITE-ProRule" id="PRU00023"/>
    </source>
</evidence>
<dbReference type="RefSeq" id="XP_001580998.1">
    <property type="nucleotide sequence ID" value="XM_001580948.1"/>
</dbReference>
<dbReference type="OrthoDB" id="1585477at2759"/>
<dbReference type="STRING" id="5722.A2DI23"/>
<dbReference type="InterPro" id="IPR020683">
    <property type="entry name" value="DUF3447"/>
</dbReference>
<dbReference type="Pfam" id="PF12796">
    <property type="entry name" value="Ank_2"/>
    <property type="match status" value="2"/>
</dbReference>
<dbReference type="KEGG" id="tva:5465543"/>
<dbReference type="Gene3D" id="1.25.40.20">
    <property type="entry name" value="Ankyrin repeat-containing domain"/>
    <property type="match status" value="1"/>
</dbReference>
<feature type="repeat" description="ANK" evidence="1">
    <location>
        <begin position="199"/>
        <end position="231"/>
    </location>
</feature>
<dbReference type="PROSITE" id="PS50297">
    <property type="entry name" value="ANK_REP_REGION"/>
    <property type="match status" value="1"/>
</dbReference>
<organism evidence="3 4">
    <name type="scientific">Trichomonas vaginalis (strain ATCC PRA-98 / G3)</name>
    <dbReference type="NCBI Taxonomy" id="412133"/>
    <lineage>
        <taxon>Eukaryota</taxon>
        <taxon>Metamonada</taxon>
        <taxon>Parabasalia</taxon>
        <taxon>Trichomonadida</taxon>
        <taxon>Trichomonadidae</taxon>
        <taxon>Trichomonas</taxon>
    </lineage>
</organism>
<dbReference type="Proteomes" id="UP000001542">
    <property type="component" value="Unassembled WGS sequence"/>
</dbReference>
<dbReference type="VEuPathDB" id="TrichDB:TVAGG3_0272380"/>